<dbReference type="Pfam" id="PF20028">
    <property type="entry name" value="VMAP-C"/>
    <property type="match status" value="1"/>
</dbReference>
<evidence type="ECO:0000259" key="2">
    <source>
        <dbReference type="Pfam" id="PF19956"/>
    </source>
</evidence>
<dbReference type="RefSeq" id="WP_185023864.1">
    <property type="nucleotide sequence ID" value="NZ_JACHMQ010000001.1"/>
</dbReference>
<dbReference type="Proteomes" id="UP000546324">
    <property type="component" value="Unassembled WGS sequence"/>
</dbReference>
<proteinExistence type="predicted"/>
<evidence type="ECO:0000259" key="3">
    <source>
        <dbReference type="Pfam" id="PF20028"/>
    </source>
</evidence>
<sequence>MADEESRWPALVPSAPLSLGHAQEQVLAEQTTADIVALLLDIPDMREATARSIVLHYISEHVRAPVLLPDLPQPRYYLYHLVLACREIPDGLQLLVRAIEFVAGPTAAVAHLKRMLSPVRAHLEPVVETQIEDLLTGLRIPSLTRLYVAATGNSIATVPFRLTDAWDAFSALLDHNTASGKPSPHLIFVAMLLQTMQTRQTAGSAGTEEAWRLKRLREWLALQTEQLRGAGDVAQADYLDRMRDRSGVLATRADKPIYLIIQLEPLPDLVEDEVVFRLSHWRQIHPLEWRPEPGEDELVPMSSVRERVGALIHEAERGWAYDLDDSLVLEFVLPLDMINLDVDQWTRDASEMPDPPPLGAEYEILVRSQERLRAFGFHRAWRQRWQVLVDAVDGLTYWAAPGEPAHPRPMGDRLLSRREIVACVLSGPPDREPGRSELWKALRAGVPVVLWHRAERLAPEMREAVRQVVDRPDIRALPTEIRRLRGNTPSDDRNGRSALELTLLWDDPNHFLDDASALRAPASRM</sequence>
<dbReference type="Pfam" id="PF19956">
    <property type="entry name" value="EAD2"/>
    <property type="match status" value="1"/>
</dbReference>
<keyword evidence="5" id="KW-1185">Reference proteome</keyword>
<feature type="domain" description="vWA-MoxR associated protein middle region 0" evidence="1">
    <location>
        <begin position="129"/>
        <end position="234"/>
    </location>
</feature>
<evidence type="ECO:0000313" key="5">
    <source>
        <dbReference type="Proteomes" id="UP000546324"/>
    </source>
</evidence>
<dbReference type="InterPro" id="IPR045555">
    <property type="entry name" value="VMAP-M0"/>
</dbReference>
<gene>
    <name evidence="4" type="ORF">BKA00_001083</name>
</gene>
<evidence type="ECO:0000259" key="1">
    <source>
        <dbReference type="Pfam" id="PF19916"/>
    </source>
</evidence>
<dbReference type="InterPro" id="IPR045450">
    <property type="entry name" value="VMAP_C"/>
</dbReference>
<feature type="domain" description="Effector-associated" evidence="2">
    <location>
        <begin position="36"/>
        <end position="116"/>
    </location>
</feature>
<reference evidence="4 5" key="1">
    <citation type="submission" date="2020-08" db="EMBL/GenBank/DDBJ databases">
        <title>Sequencing the genomes of 1000 actinobacteria strains.</title>
        <authorList>
            <person name="Klenk H.-P."/>
        </authorList>
    </citation>
    <scope>NUCLEOTIDE SEQUENCE [LARGE SCALE GENOMIC DNA]</scope>
    <source>
        <strain evidence="4 5">DSM 43675</strain>
    </source>
</reference>
<protein>
    <submittedName>
        <fullName evidence="4">Uncharacterized protein</fullName>
    </submittedName>
</protein>
<name>A0A7X0FV64_9ACTN</name>
<feature type="domain" description="vWA-MoxR associated protein C-terminal" evidence="3">
    <location>
        <begin position="276"/>
        <end position="508"/>
    </location>
</feature>
<evidence type="ECO:0000313" key="4">
    <source>
        <dbReference type="EMBL" id="MBB6394169.1"/>
    </source>
</evidence>
<comment type="caution">
    <text evidence="4">The sequence shown here is derived from an EMBL/GenBank/DDBJ whole genome shotgun (WGS) entry which is preliminary data.</text>
</comment>
<dbReference type="EMBL" id="JACHMQ010000001">
    <property type="protein sequence ID" value="MBB6394169.1"/>
    <property type="molecule type" value="Genomic_DNA"/>
</dbReference>
<dbReference type="InterPro" id="IPR045431">
    <property type="entry name" value="EAD2"/>
</dbReference>
<organism evidence="4 5">
    <name type="scientific">Actinomadura coerulea</name>
    <dbReference type="NCBI Taxonomy" id="46159"/>
    <lineage>
        <taxon>Bacteria</taxon>
        <taxon>Bacillati</taxon>
        <taxon>Actinomycetota</taxon>
        <taxon>Actinomycetes</taxon>
        <taxon>Streptosporangiales</taxon>
        <taxon>Thermomonosporaceae</taxon>
        <taxon>Actinomadura</taxon>
    </lineage>
</organism>
<accession>A0A7X0FV64</accession>
<dbReference type="AlphaFoldDB" id="A0A7X0FV64"/>
<dbReference type="Pfam" id="PF19916">
    <property type="entry name" value="VMAP-M0"/>
    <property type="match status" value="1"/>
</dbReference>